<feature type="region of interest" description="Disordered" evidence="1">
    <location>
        <begin position="166"/>
        <end position="201"/>
    </location>
</feature>
<reference evidence="2 3" key="1">
    <citation type="submission" date="2018-02" db="EMBL/GenBank/DDBJ databases">
        <title>Genome sequence of the basidiomycete white-rot fungus Phlebia centrifuga.</title>
        <authorList>
            <person name="Granchi Z."/>
            <person name="Peng M."/>
            <person name="de Vries R.P."/>
            <person name="Hilden K."/>
            <person name="Makela M.R."/>
            <person name="Grigoriev I."/>
            <person name="Riley R."/>
        </authorList>
    </citation>
    <scope>NUCLEOTIDE SEQUENCE [LARGE SCALE GENOMIC DNA]</scope>
    <source>
        <strain evidence="2 3">FBCC195</strain>
    </source>
</reference>
<feature type="region of interest" description="Disordered" evidence="1">
    <location>
        <begin position="95"/>
        <end position="117"/>
    </location>
</feature>
<name>A0A2R6RLZ3_9APHY</name>
<accession>A0A2R6RLZ3</accession>
<proteinExistence type="predicted"/>
<dbReference type="AlphaFoldDB" id="A0A2R6RLZ3"/>
<feature type="compositionally biased region" description="Basic residues" evidence="1">
    <location>
        <begin position="179"/>
        <end position="201"/>
    </location>
</feature>
<comment type="caution">
    <text evidence="2">The sequence shown here is derived from an EMBL/GenBank/DDBJ whole genome shotgun (WGS) entry which is preliminary data.</text>
</comment>
<dbReference type="Proteomes" id="UP000186601">
    <property type="component" value="Unassembled WGS sequence"/>
</dbReference>
<evidence type="ECO:0000256" key="1">
    <source>
        <dbReference type="SAM" id="MobiDB-lite"/>
    </source>
</evidence>
<sequence length="201" mass="21988">MRASPSRKVGPLEVLRVAMMQGGLDDLRNDVARALRRNDIDPDVLASLLQGLQGIGIDFTNARQGLIDFQLKASGCPARSCVSYKLKLEGRCGTRGNGGKEAVEEDSGGLARRRRNYPHVGEPSTISVCDSRQFSTETGDPCKNCAVQHDESAGACFRNMMMVEKENVNDSPQKDATTARKKTGVKRPRRKPTGGKKWAIR</sequence>
<evidence type="ECO:0000313" key="3">
    <source>
        <dbReference type="Proteomes" id="UP000186601"/>
    </source>
</evidence>
<protein>
    <submittedName>
        <fullName evidence="2">Uncharacterized protein</fullName>
    </submittedName>
</protein>
<organism evidence="2 3">
    <name type="scientific">Hermanssonia centrifuga</name>
    <dbReference type="NCBI Taxonomy" id="98765"/>
    <lineage>
        <taxon>Eukaryota</taxon>
        <taxon>Fungi</taxon>
        <taxon>Dikarya</taxon>
        <taxon>Basidiomycota</taxon>
        <taxon>Agaricomycotina</taxon>
        <taxon>Agaricomycetes</taxon>
        <taxon>Polyporales</taxon>
        <taxon>Meruliaceae</taxon>
        <taxon>Hermanssonia</taxon>
    </lineage>
</organism>
<evidence type="ECO:0000313" key="2">
    <source>
        <dbReference type="EMBL" id="PSS31051.1"/>
    </source>
</evidence>
<dbReference type="EMBL" id="MLYV02000221">
    <property type="protein sequence ID" value="PSS31051.1"/>
    <property type="molecule type" value="Genomic_DNA"/>
</dbReference>
<dbReference type="OrthoDB" id="2804008at2759"/>
<gene>
    <name evidence="2" type="ORF">PHLCEN_2v2383</name>
</gene>
<keyword evidence="3" id="KW-1185">Reference proteome</keyword>